<dbReference type="InterPro" id="IPR018783">
    <property type="entry name" value="TF_ENY2"/>
</dbReference>
<dbReference type="GO" id="GO:0000124">
    <property type="term" value="C:SAGA complex"/>
    <property type="evidence" value="ECO:0007669"/>
    <property type="project" value="InterPro"/>
</dbReference>
<sequence length="232" mass="25929">MAQQPQGSKTVSQATLRVTATTVQAVAQPQPAAIERIPCRPGQFKVTMVDRNGQKMQPVAEELDPIAHQIQLDADLALQLAGAMVDEMFQHPQNPDPADFDVENPALLGFRRDEAINAGAARAHYPPVCPQPEWTRNILSKPPMEAEFEASGCRDTLRNLLGEKLKACNWSQSLRERGDEFIRANNPSTLTLEKPYGQFRMAMRKDISAEIIEDMLDEMRNVLAAQTDKMEY</sequence>
<reference evidence="1 2" key="2">
    <citation type="journal article" date="2019" name="G3 (Bethesda)">
        <title>Hybrid Assembly of the Genome of the Entomopathogenic Nematode Steinernema carpocapsae Identifies the X-Chromosome.</title>
        <authorList>
            <person name="Serra L."/>
            <person name="Macchietto M."/>
            <person name="Macias-Munoz A."/>
            <person name="McGill C.J."/>
            <person name="Rodriguez I.M."/>
            <person name="Rodriguez B."/>
            <person name="Murad R."/>
            <person name="Mortazavi A."/>
        </authorList>
    </citation>
    <scope>NUCLEOTIDE SEQUENCE [LARGE SCALE GENOMIC DNA]</scope>
    <source>
        <strain evidence="1 2">ALL</strain>
    </source>
</reference>
<organism evidence="1 2">
    <name type="scientific">Steinernema carpocapsae</name>
    <name type="common">Entomopathogenic nematode</name>
    <dbReference type="NCBI Taxonomy" id="34508"/>
    <lineage>
        <taxon>Eukaryota</taxon>
        <taxon>Metazoa</taxon>
        <taxon>Ecdysozoa</taxon>
        <taxon>Nematoda</taxon>
        <taxon>Chromadorea</taxon>
        <taxon>Rhabditida</taxon>
        <taxon>Tylenchina</taxon>
        <taxon>Panagrolaimomorpha</taxon>
        <taxon>Strongyloidoidea</taxon>
        <taxon>Steinernematidae</taxon>
        <taxon>Steinernema</taxon>
    </lineage>
</organism>
<protein>
    <submittedName>
        <fullName evidence="1">Uncharacterized protein</fullName>
    </submittedName>
</protein>
<dbReference type="EMBL" id="CM016762">
    <property type="protein sequence ID" value="TMS33573.1"/>
    <property type="molecule type" value="Genomic_DNA"/>
</dbReference>
<accession>A0A4V6YST6</accession>
<evidence type="ECO:0000313" key="2">
    <source>
        <dbReference type="Proteomes" id="UP000298663"/>
    </source>
</evidence>
<dbReference type="GO" id="GO:0005643">
    <property type="term" value="C:nuclear pore"/>
    <property type="evidence" value="ECO:0007669"/>
    <property type="project" value="InterPro"/>
</dbReference>
<dbReference type="Gene3D" id="1.10.246.140">
    <property type="match status" value="1"/>
</dbReference>
<gene>
    <name evidence="1" type="ORF">L596_001297</name>
</gene>
<dbReference type="GO" id="GO:0006406">
    <property type="term" value="P:mRNA export from nucleus"/>
    <property type="evidence" value="ECO:0007669"/>
    <property type="project" value="InterPro"/>
</dbReference>
<dbReference type="AlphaFoldDB" id="A0A4V6YST6"/>
<dbReference type="InterPro" id="IPR038212">
    <property type="entry name" value="TF_EnY2_sf"/>
</dbReference>
<dbReference type="GO" id="GO:0003713">
    <property type="term" value="F:transcription coactivator activity"/>
    <property type="evidence" value="ECO:0007669"/>
    <property type="project" value="InterPro"/>
</dbReference>
<comment type="caution">
    <text evidence="1">The sequence shown here is derived from an EMBL/GenBank/DDBJ whole genome shotgun (WGS) entry which is preliminary data.</text>
</comment>
<name>A0A4V6YST6_STECR</name>
<reference evidence="1 2" key="1">
    <citation type="journal article" date="2015" name="Genome Biol.">
        <title>Comparative genomics of Steinernema reveals deeply conserved gene regulatory networks.</title>
        <authorList>
            <person name="Dillman A.R."/>
            <person name="Macchietto M."/>
            <person name="Porter C.F."/>
            <person name="Rogers A."/>
            <person name="Williams B."/>
            <person name="Antoshechkin I."/>
            <person name="Lee M.M."/>
            <person name="Goodwin Z."/>
            <person name="Lu X."/>
            <person name="Lewis E.E."/>
            <person name="Goodrich-Blair H."/>
            <person name="Stock S.P."/>
            <person name="Adams B.J."/>
            <person name="Sternberg P.W."/>
            <person name="Mortazavi A."/>
        </authorList>
    </citation>
    <scope>NUCLEOTIDE SEQUENCE [LARGE SCALE GENOMIC DNA]</scope>
    <source>
        <strain evidence="1 2">ALL</strain>
    </source>
</reference>
<dbReference type="Proteomes" id="UP000298663">
    <property type="component" value="Chromosome X"/>
</dbReference>
<dbReference type="EMBL" id="AZBU02000001">
    <property type="protein sequence ID" value="TMS33573.1"/>
    <property type="molecule type" value="Genomic_DNA"/>
</dbReference>
<keyword evidence="2" id="KW-1185">Reference proteome</keyword>
<evidence type="ECO:0000313" key="1">
    <source>
        <dbReference type="EMBL" id="TMS33573.1"/>
    </source>
</evidence>
<proteinExistence type="predicted"/>
<dbReference type="Pfam" id="PF10163">
    <property type="entry name" value="EnY2"/>
    <property type="match status" value="1"/>
</dbReference>